<organism evidence="3 4">
    <name type="scientific">Segatella copri</name>
    <dbReference type="NCBI Taxonomy" id="165179"/>
    <lineage>
        <taxon>Bacteria</taxon>
        <taxon>Pseudomonadati</taxon>
        <taxon>Bacteroidota</taxon>
        <taxon>Bacteroidia</taxon>
        <taxon>Bacteroidales</taxon>
        <taxon>Prevotellaceae</taxon>
        <taxon>Segatella</taxon>
    </lineage>
</organism>
<keyword evidence="3" id="KW-0808">Transferase</keyword>
<evidence type="ECO:0000256" key="1">
    <source>
        <dbReference type="ARBA" id="ARBA00034120"/>
    </source>
</evidence>
<dbReference type="AlphaFoldDB" id="A0AA92UWA2"/>
<dbReference type="Pfam" id="PF00078">
    <property type="entry name" value="RVT_1"/>
    <property type="match status" value="1"/>
</dbReference>
<reference evidence="3 4" key="1">
    <citation type="submission" date="2018-08" db="EMBL/GenBank/DDBJ databases">
        <title>A genome reference for cultivated species of the human gut microbiota.</title>
        <authorList>
            <person name="Zou Y."/>
            <person name="Xue W."/>
            <person name="Luo G."/>
        </authorList>
    </citation>
    <scope>NUCLEOTIDE SEQUENCE [LARGE SCALE GENOMIC DNA]</scope>
    <source>
        <strain evidence="3 4">AM42-23AC</strain>
    </source>
</reference>
<dbReference type="InterPro" id="IPR043502">
    <property type="entry name" value="DNA/RNA_pol_sf"/>
</dbReference>
<dbReference type="PANTHER" id="PTHR34047:SF8">
    <property type="entry name" value="PROTEIN YKFC"/>
    <property type="match status" value="1"/>
</dbReference>
<dbReference type="GO" id="GO:0003964">
    <property type="term" value="F:RNA-directed DNA polymerase activity"/>
    <property type="evidence" value="ECO:0007669"/>
    <property type="project" value="UniProtKB-KW"/>
</dbReference>
<proteinExistence type="inferred from homology"/>
<comment type="caution">
    <text evidence="3">The sequence shown here is derived from an EMBL/GenBank/DDBJ whole genome shotgun (WGS) entry which is preliminary data.</text>
</comment>
<dbReference type="CDD" id="cd01646">
    <property type="entry name" value="RT_Bac_retron_I"/>
    <property type="match status" value="1"/>
</dbReference>
<accession>A0AA92UWA2</accession>
<keyword evidence="3" id="KW-0548">Nucleotidyltransferase</keyword>
<dbReference type="Proteomes" id="UP000284990">
    <property type="component" value="Unassembled WGS sequence"/>
</dbReference>
<protein>
    <submittedName>
        <fullName evidence="3">RNA-directed DNA polymerase</fullName>
    </submittedName>
</protein>
<dbReference type="PROSITE" id="PS50878">
    <property type="entry name" value="RT_POL"/>
    <property type="match status" value="1"/>
</dbReference>
<dbReference type="PANTHER" id="PTHR34047">
    <property type="entry name" value="NUCLEAR INTRON MATURASE 1, MITOCHONDRIAL-RELATED"/>
    <property type="match status" value="1"/>
</dbReference>
<comment type="similarity">
    <text evidence="1">Belongs to the bacterial reverse transcriptase family.</text>
</comment>
<dbReference type="InterPro" id="IPR000477">
    <property type="entry name" value="RT_dom"/>
</dbReference>
<dbReference type="EMBL" id="QSFW01000059">
    <property type="protein sequence ID" value="RHA81916.1"/>
    <property type="molecule type" value="Genomic_DNA"/>
</dbReference>
<gene>
    <name evidence="3" type="ORF">DW916_16475</name>
</gene>
<sequence length="419" mass="49236">MSSLSFTQQLRNDVFQAYEDARKNKRNTTAQLEFEKDAEQNLIELFHELLDGTYLPGKSICFLSYSPVLREVFASQFRDRIVHHLLFNYIAPIFETQFIYDSYSCRKEKGTLFGIERLEHHIRSCTNNYTENAFVLKLDIQGYFMSINKHILYNIICNKLFSYWEKHGCDCSKPAGNLEFILWLIKVIIFKDHTLDCKIIGDKKDWMLLPASKSLFNQPKDIGLPIGDLTSQLFSNIYLNELDQMIKRKFKIKHYGRYVDDFYIIHPSKAYLKSIIPEIRHFLIDQLGLVLHPKKIYLQPCKNGVPFLGAFVKPYRKYAVPRSVNGFRSKAKNIISLSKKDELTLDELEAIQTTLNSYLGYLGHFESYKIIHKSLTGSTIFKHMYFASGYKKTIPYKRYRDYKKQKTNKDIDLKRIFST</sequence>
<evidence type="ECO:0000313" key="3">
    <source>
        <dbReference type="EMBL" id="RHA81916.1"/>
    </source>
</evidence>
<dbReference type="RefSeq" id="WP_118192398.1">
    <property type="nucleotide sequence ID" value="NZ_QSFW01000059.1"/>
</dbReference>
<evidence type="ECO:0000259" key="2">
    <source>
        <dbReference type="PROSITE" id="PS50878"/>
    </source>
</evidence>
<name>A0AA92UWA2_9BACT</name>
<keyword evidence="3" id="KW-0695">RNA-directed DNA polymerase</keyword>
<feature type="domain" description="Reverse transcriptase" evidence="2">
    <location>
        <begin position="1"/>
        <end position="312"/>
    </location>
</feature>
<evidence type="ECO:0000313" key="4">
    <source>
        <dbReference type="Proteomes" id="UP000284990"/>
    </source>
</evidence>
<dbReference type="SUPFAM" id="SSF56672">
    <property type="entry name" value="DNA/RNA polymerases"/>
    <property type="match status" value="1"/>
</dbReference>
<dbReference type="InterPro" id="IPR051083">
    <property type="entry name" value="GrpII_Intron_Splice-Mob/Def"/>
</dbReference>